<name>A0ABW0LXU7_9BACL</name>
<dbReference type="Pfam" id="PF01789">
    <property type="entry name" value="PsbP"/>
    <property type="match status" value="1"/>
</dbReference>
<accession>A0ABW0LXU7</accession>
<feature type="chain" id="PRO_5047382329" evidence="2">
    <location>
        <begin position="28"/>
        <end position="229"/>
    </location>
</feature>
<dbReference type="Proteomes" id="UP001596105">
    <property type="component" value="Unassembled WGS sequence"/>
</dbReference>
<feature type="domain" description="PsbP C-terminal" evidence="3">
    <location>
        <begin position="78"/>
        <end position="223"/>
    </location>
</feature>
<evidence type="ECO:0000256" key="2">
    <source>
        <dbReference type="SAM" id="SignalP"/>
    </source>
</evidence>
<keyword evidence="5" id="KW-1185">Reference proteome</keyword>
<protein>
    <submittedName>
        <fullName evidence="4">PsbP-related protein</fullName>
    </submittedName>
</protein>
<dbReference type="Gene3D" id="3.40.1000.10">
    <property type="entry name" value="Mog1/PsbP, alpha/beta/alpha sandwich"/>
    <property type="match status" value="1"/>
</dbReference>
<reference evidence="5" key="1">
    <citation type="journal article" date="2019" name="Int. J. Syst. Evol. Microbiol.">
        <title>The Global Catalogue of Microorganisms (GCM) 10K type strain sequencing project: providing services to taxonomists for standard genome sequencing and annotation.</title>
        <authorList>
            <consortium name="The Broad Institute Genomics Platform"/>
            <consortium name="The Broad Institute Genome Sequencing Center for Infectious Disease"/>
            <person name="Wu L."/>
            <person name="Ma J."/>
        </authorList>
    </citation>
    <scope>NUCLEOTIDE SEQUENCE [LARGE SCALE GENOMIC DNA]</scope>
    <source>
        <strain evidence="5">CCUG 57113</strain>
    </source>
</reference>
<gene>
    <name evidence="4" type="ORF">ACFPPD_15725</name>
</gene>
<evidence type="ECO:0000313" key="5">
    <source>
        <dbReference type="Proteomes" id="UP001596105"/>
    </source>
</evidence>
<keyword evidence="2" id="KW-0732">Signal</keyword>
<feature type="compositionally biased region" description="Low complexity" evidence="1">
    <location>
        <begin position="36"/>
        <end position="74"/>
    </location>
</feature>
<evidence type="ECO:0000259" key="3">
    <source>
        <dbReference type="Pfam" id="PF01789"/>
    </source>
</evidence>
<comment type="caution">
    <text evidence="4">The sequence shown here is derived from an EMBL/GenBank/DDBJ whole genome shotgun (WGS) entry which is preliminary data.</text>
</comment>
<proteinExistence type="predicted"/>
<sequence>MRNRQPKNGIKIAFALGVLALALSACGGNDKKEESSPSPSASASPSASVAASPSASPSESPSASAASPSSASEAGSTGMQHYKGELTSIDYPSDWTLVENVGGAVAAFMSPKDGDDDKFQENVNVVVQDLEGQDVTLEQYAQITKDQIGQLITDAEMIGEESMDADDGTKLYSLLYSGNQGEFNLNWQQVFTIVDGKAYILTYTAEPDQFDKYVETVGTMADTWIFGGQ</sequence>
<evidence type="ECO:0000313" key="4">
    <source>
        <dbReference type="EMBL" id="MFC5470156.1"/>
    </source>
</evidence>
<dbReference type="EMBL" id="JBHSMH010000054">
    <property type="protein sequence ID" value="MFC5470156.1"/>
    <property type="molecule type" value="Genomic_DNA"/>
</dbReference>
<evidence type="ECO:0000256" key="1">
    <source>
        <dbReference type="SAM" id="MobiDB-lite"/>
    </source>
</evidence>
<dbReference type="InterPro" id="IPR002683">
    <property type="entry name" value="PsbP_C"/>
</dbReference>
<dbReference type="RefSeq" id="WP_209750949.1">
    <property type="nucleotide sequence ID" value="NZ_JBHSMH010000054.1"/>
</dbReference>
<dbReference type="PROSITE" id="PS51257">
    <property type="entry name" value="PROKAR_LIPOPROTEIN"/>
    <property type="match status" value="1"/>
</dbReference>
<organism evidence="4 5">
    <name type="scientific">Cohnella suwonensis</name>
    <dbReference type="NCBI Taxonomy" id="696072"/>
    <lineage>
        <taxon>Bacteria</taxon>
        <taxon>Bacillati</taxon>
        <taxon>Bacillota</taxon>
        <taxon>Bacilli</taxon>
        <taxon>Bacillales</taxon>
        <taxon>Paenibacillaceae</taxon>
        <taxon>Cohnella</taxon>
    </lineage>
</organism>
<feature type="region of interest" description="Disordered" evidence="1">
    <location>
        <begin position="28"/>
        <end position="78"/>
    </location>
</feature>
<feature type="signal peptide" evidence="2">
    <location>
        <begin position="1"/>
        <end position="27"/>
    </location>
</feature>